<name>X0SXV3_9ZZZZ</name>
<dbReference type="AlphaFoldDB" id="X0SXV3"/>
<feature type="non-terminal residue" evidence="1">
    <location>
        <position position="171"/>
    </location>
</feature>
<dbReference type="EMBL" id="BARS01017516">
    <property type="protein sequence ID" value="GAF86023.1"/>
    <property type="molecule type" value="Genomic_DNA"/>
</dbReference>
<accession>X0SXV3</accession>
<evidence type="ECO:0000313" key="1">
    <source>
        <dbReference type="EMBL" id="GAF86023.1"/>
    </source>
</evidence>
<comment type="caution">
    <text evidence="1">The sequence shown here is derived from an EMBL/GenBank/DDBJ whole genome shotgun (WGS) entry which is preliminary data.</text>
</comment>
<gene>
    <name evidence="1" type="ORF">S01H1_28644</name>
</gene>
<proteinExistence type="predicted"/>
<protein>
    <submittedName>
        <fullName evidence="1">Uncharacterized protein</fullName>
    </submittedName>
</protein>
<sequence>MSKDSTLGLNPESLARLLGIALYSDSGEGKDDSAHTTAQLLKARLAGTLPLDTTVVEELPAILGQLRKDLMPLGGRTLGEVVTDSKSDLGAIKKIRRYAKKMASRKRTEADRAVAVAIYYAAIANALVFHDVKVTTHSYESLEASFAKLINKPWMSAELNRLYIRALKLCQ</sequence>
<reference evidence="1" key="1">
    <citation type="journal article" date="2014" name="Front. Microbiol.">
        <title>High frequency of phylogenetically diverse reductive dehalogenase-homologous genes in deep subseafloor sedimentary metagenomes.</title>
        <authorList>
            <person name="Kawai M."/>
            <person name="Futagami T."/>
            <person name="Toyoda A."/>
            <person name="Takaki Y."/>
            <person name="Nishi S."/>
            <person name="Hori S."/>
            <person name="Arai W."/>
            <person name="Tsubouchi T."/>
            <person name="Morono Y."/>
            <person name="Uchiyama I."/>
            <person name="Ito T."/>
            <person name="Fujiyama A."/>
            <person name="Inagaki F."/>
            <person name="Takami H."/>
        </authorList>
    </citation>
    <scope>NUCLEOTIDE SEQUENCE</scope>
    <source>
        <strain evidence="1">Expedition CK06-06</strain>
    </source>
</reference>
<organism evidence="1">
    <name type="scientific">marine sediment metagenome</name>
    <dbReference type="NCBI Taxonomy" id="412755"/>
    <lineage>
        <taxon>unclassified sequences</taxon>
        <taxon>metagenomes</taxon>
        <taxon>ecological metagenomes</taxon>
    </lineage>
</organism>